<evidence type="ECO:0000313" key="3">
    <source>
        <dbReference type="Proteomes" id="UP000095347"/>
    </source>
</evidence>
<evidence type="ECO:0000313" key="2">
    <source>
        <dbReference type="EMBL" id="OEJ64424.1"/>
    </source>
</evidence>
<dbReference type="Proteomes" id="UP000095347">
    <property type="component" value="Unassembled WGS sequence"/>
</dbReference>
<feature type="region of interest" description="Disordered" evidence="1">
    <location>
        <begin position="51"/>
        <end position="70"/>
    </location>
</feature>
<keyword evidence="3" id="KW-1185">Reference proteome</keyword>
<dbReference type="AlphaFoldDB" id="A0A1E5Q3U7"/>
<accession>A0A1E5Q3U7</accession>
<name>A0A1E5Q3U7_9PROT</name>
<comment type="caution">
    <text evidence="2">The sequence shown here is derived from an EMBL/GenBank/DDBJ whole genome shotgun (WGS) entry which is preliminary data.</text>
</comment>
<evidence type="ECO:0000256" key="1">
    <source>
        <dbReference type="SAM" id="MobiDB-lite"/>
    </source>
</evidence>
<reference evidence="3" key="1">
    <citation type="submission" date="2016-07" db="EMBL/GenBank/DDBJ databases">
        <authorList>
            <person name="Florea S."/>
            <person name="Webb J.S."/>
            <person name="Jaromczyk J."/>
            <person name="Schardl C.L."/>
        </authorList>
    </citation>
    <scope>NUCLEOTIDE SEQUENCE [LARGE SCALE GENOMIC DNA]</scope>
    <source>
        <strain evidence="3">MV-1</strain>
    </source>
</reference>
<sequence>MNLCVDFRKKDMPDQLGGRPHGKRREYWATIMIKNNIIREIEASEGNLSGGRLKSELKHYPKPTLKSKKI</sequence>
<gene>
    <name evidence="2" type="ORF">BEN30_16585</name>
</gene>
<organism evidence="2 3">
    <name type="scientific">Magnetovibrio blakemorei</name>
    <dbReference type="NCBI Taxonomy" id="28181"/>
    <lineage>
        <taxon>Bacteria</taxon>
        <taxon>Pseudomonadati</taxon>
        <taxon>Pseudomonadota</taxon>
        <taxon>Alphaproteobacteria</taxon>
        <taxon>Rhodospirillales</taxon>
        <taxon>Magnetovibrionaceae</taxon>
        <taxon>Magnetovibrio</taxon>
    </lineage>
</organism>
<protein>
    <submittedName>
        <fullName evidence="2">Uncharacterized protein</fullName>
    </submittedName>
</protein>
<proteinExistence type="predicted"/>
<dbReference type="EMBL" id="MCGG01000071">
    <property type="protein sequence ID" value="OEJ64424.1"/>
    <property type="molecule type" value="Genomic_DNA"/>
</dbReference>